<dbReference type="KEGG" id="vg:18938744"/>
<dbReference type="GeneID" id="18938744"/>
<dbReference type="OrthoDB" id="39096at10239"/>
<gene>
    <name evidence="1" type="ORF">PM1_016</name>
</gene>
<reference evidence="1 2" key="1">
    <citation type="journal article" date="2014" name="Arch. Virol.">
        <title>Complete genome sequence of the Pectobacterium carotovorum subsp. carotovorum virulent bacteriophage PM1.</title>
        <authorList>
            <person name="Lim J.A."/>
            <person name="Shin H."/>
            <person name="Lee D.H."/>
            <person name="Han S.W."/>
            <person name="Lee J.H."/>
            <person name="Ryu S."/>
            <person name="Heu S."/>
        </authorList>
    </citation>
    <scope>NUCLEOTIDE SEQUENCE [LARGE SCALE GENOMIC DNA]</scope>
</reference>
<evidence type="ECO:0000313" key="2">
    <source>
        <dbReference type="Proteomes" id="UP000019701"/>
    </source>
</evidence>
<name>X2CRN2_9CAUD</name>
<proteinExistence type="predicted"/>
<evidence type="ECO:0000313" key="1">
    <source>
        <dbReference type="EMBL" id="AGV99232.1"/>
    </source>
</evidence>
<sequence length="75" mass="8361">MKKFGVINNENGYKFEGYSLEEILTDMVPSWDMNAVAVGADLYDYTGDLSIGPKMVKDLCEHIKELEAKLAAQNS</sequence>
<dbReference type="Proteomes" id="UP000019701">
    <property type="component" value="Segment"/>
</dbReference>
<dbReference type="RefSeq" id="YP_009021793.1">
    <property type="nucleotide sequence ID" value="NC_023865.1"/>
</dbReference>
<dbReference type="EMBL" id="KF534715">
    <property type="protein sequence ID" value="AGV99232.1"/>
    <property type="molecule type" value="Genomic_DNA"/>
</dbReference>
<keyword evidence="2" id="KW-1185">Reference proteome</keyword>
<organism evidence="1 2">
    <name type="scientific">Pectobacterium phage PM1</name>
    <dbReference type="NCBI Taxonomy" id="1399915"/>
    <lineage>
        <taxon>Viruses</taxon>
        <taxon>Duplodnaviria</taxon>
        <taxon>Heunggongvirae</taxon>
        <taxon>Uroviricota</taxon>
        <taxon>Caudoviricetes</taxon>
        <taxon>Chaseviridae</taxon>
        <taxon>Cleopatravirinae</taxon>
        <taxon>Suwonvirus</taxon>
        <taxon>Suwonvirus PM1</taxon>
    </lineage>
</organism>
<protein>
    <submittedName>
        <fullName evidence="1">Uncharacterized protein</fullName>
    </submittedName>
</protein>
<accession>X2CRN2</accession>